<dbReference type="PANTHER" id="PTHR43267:SF1">
    <property type="entry name" value="TRNA THREONYLCARBAMOYLADENOSINE DEHYDRATASE"/>
    <property type="match status" value="1"/>
</dbReference>
<dbReference type="EMBL" id="BAAACG010000004">
    <property type="protein sequence ID" value="GAA0734477.1"/>
    <property type="molecule type" value="Genomic_DNA"/>
</dbReference>
<protein>
    <submittedName>
        <fullName evidence="2">tRNA threonylcarbamoyladenosine dehydratase</fullName>
    </submittedName>
</protein>
<keyword evidence="3" id="KW-1185">Reference proteome</keyword>
<comment type="caution">
    <text evidence="2">The sequence shown here is derived from an EMBL/GenBank/DDBJ whole genome shotgun (WGS) entry which is preliminary data.</text>
</comment>
<gene>
    <name evidence="2" type="ORF">GCM10008906_06690</name>
</gene>
<dbReference type="RefSeq" id="WP_343758872.1">
    <property type="nucleotide sequence ID" value="NZ_BAAACG010000004.1"/>
</dbReference>
<dbReference type="PANTHER" id="PTHR43267">
    <property type="entry name" value="TRNA THREONYLCARBAMOYLADENOSINE DEHYDRATASE"/>
    <property type="match status" value="1"/>
</dbReference>
<dbReference type="CDD" id="cd00755">
    <property type="entry name" value="YgdL_like"/>
    <property type="match status" value="1"/>
</dbReference>
<feature type="domain" description="THIF-type NAD/FAD binding fold" evidence="1">
    <location>
        <begin position="11"/>
        <end position="233"/>
    </location>
</feature>
<dbReference type="Proteomes" id="UP001501510">
    <property type="component" value="Unassembled WGS sequence"/>
</dbReference>
<dbReference type="InterPro" id="IPR045886">
    <property type="entry name" value="ThiF/MoeB/HesA"/>
</dbReference>
<dbReference type="SUPFAM" id="SSF69572">
    <property type="entry name" value="Activating enzymes of the ubiquitin-like proteins"/>
    <property type="match status" value="1"/>
</dbReference>
<organism evidence="2 3">
    <name type="scientific">Clostridium oceanicum</name>
    <dbReference type="NCBI Taxonomy" id="1543"/>
    <lineage>
        <taxon>Bacteria</taxon>
        <taxon>Bacillati</taxon>
        <taxon>Bacillota</taxon>
        <taxon>Clostridia</taxon>
        <taxon>Eubacteriales</taxon>
        <taxon>Clostridiaceae</taxon>
        <taxon>Clostridium</taxon>
    </lineage>
</organism>
<dbReference type="Pfam" id="PF00899">
    <property type="entry name" value="ThiF"/>
    <property type="match status" value="1"/>
</dbReference>
<dbReference type="InterPro" id="IPR000594">
    <property type="entry name" value="ThiF_NAD_FAD-bd"/>
</dbReference>
<proteinExistence type="predicted"/>
<reference evidence="2 3" key="1">
    <citation type="journal article" date="2019" name="Int. J. Syst. Evol. Microbiol.">
        <title>The Global Catalogue of Microorganisms (GCM) 10K type strain sequencing project: providing services to taxonomists for standard genome sequencing and annotation.</title>
        <authorList>
            <consortium name="The Broad Institute Genomics Platform"/>
            <consortium name="The Broad Institute Genome Sequencing Center for Infectious Disease"/>
            <person name="Wu L."/>
            <person name="Ma J."/>
        </authorList>
    </citation>
    <scope>NUCLEOTIDE SEQUENCE [LARGE SCALE GENOMIC DNA]</scope>
    <source>
        <strain evidence="2 3">JCM 1407</strain>
    </source>
</reference>
<dbReference type="InterPro" id="IPR035985">
    <property type="entry name" value="Ubiquitin-activating_enz"/>
</dbReference>
<sequence length="236" mass="26211">MDSWLQRTSLLLGEESVLKLKKSKVVVLGVGGVGSFSTEALARAGIGNITIVDKDTVDITNINRQIHANVNSVGKVKVEIMKKRILDINPKCNVVDYKTFIEEKNIEDIIDKDTDYVIDAIDTVSSKISVITWCKSNGINIISSMGTGNKLDPTKFKIEDIYNTKVCPLAKVMRNELRKRKIKNLKVLYSEEKPIKREDKVLNSNNRPVPASISFVPPCAGLIIAGEVIKDIIKTK</sequence>
<evidence type="ECO:0000259" key="1">
    <source>
        <dbReference type="Pfam" id="PF00899"/>
    </source>
</evidence>
<accession>A0ABN1JB39</accession>
<dbReference type="Gene3D" id="3.40.50.720">
    <property type="entry name" value="NAD(P)-binding Rossmann-like Domain"/>
    <property type="match status" value="1"/>
</dbReference>
<evidence type="ECO:0000313" key="3">
    <source>
        <dbReference type="Proteomes" id="UP001501510"/>
    </source>
</evidence>
<name>A0ABN1JB39_9CLOT</name>
<evidence type="ECO:0000313" key="2">
    <source>
        <dbReference type="EMBL" id="GAA0734477.1"/>
    </source>
</evidence>